<accession>A0A1F4XHW4</accession>
<evidence type="ECO:0000313" key="3">
    <source>
        <dbReference type="Proteomes" id="UP000177521"/>
    </source>
</evidence>
<reference evidence="2 3" key="1">
    <citation type="journal article" date="2016" name="Nat. Commun.">
        <title>Thousands of microbial genomes shed light on interconnected biogeochemical processes in an aquifer system.</title>
        <authorList>
            <person name="Anantharaman K."/>
            <person name="Brown C.T."/>
            <person name="Hug L.A."/>
            <person name="Sharon I."/>
            <person name="Castelle C.J."/>
            <person name="Probst A.J."/>
            <person name="Thomas B.C."/>
            <person name="Singh A."/>
            <person name="Wilkins M.J."/>
            <person name="Karaoz U."/>
            <person name="Brodie E.L."/>
            <person name="Williams K.H."/>
            <person name="Hubbard S.S."/>
            <person name="Banfield J.F."/>
        </authorList>
    </citation>
    <scope>NUCLEOTIDE SEQUENCE [LARGE SCALE GENOMIC DNA]</scope>
</reference>
<dbReference type="InterPro" id="IPR051162">
    <property type="entry name" value="T4SS_component"/>
</dbReference>
<dbReference type="Proteomes" id="UP000177521">
    <property type="component" value="Unassembled WGS sequence"/>
</dbReference>
<dbReference type="PANTHER" id="PTHR30121:SF6">
    <property type="entry name" value="SLR6007 PROTEIN"/>
    <property type="match status" value="1"/>
</dbReference>
<evidence type="ECO:0000313" key="2">
    <source>
        <dbReference type="EMBL" id="OGC81305.1"/>
    </source>
</evidence>
<gene>
    <name evidence="2" type="ORF">A2788_01570</name>
</gene>
<proteinExistence type="predicted"/>
<dbReference type="Gene3D" id="3.40.50.300">
    <property type="entry name" value="P-loop containing nucleotide triphosphate hydrolases"/>
    <property type="match status" value="1"/>
</dbReference>
<feature type="domain" description="TraG P-loop" evidence="1">
    <location>
        <begin position="217"/>
        <end position="285"/>
    </location>
</feature>
<organism evidence="2 3">
    <name type="scientific">Candidatus Abawacabacteria bacterium RIFCSPHIGHO2_01_FULL_46_8</name>
    <dbReference type="NCBI Taxonomy" id="1817815"/>
    <lineage>
        <taxon>Bacteria</taxon>
        <taxon>Candidatus Abawacaibacteriota</taxon>
    </lineage>
</organism>
<dbReference type="EMBL" id="MEWS01000043">
    <property type="protein sequence ID" value="OGC81305.1"/>
    <property type="molecule type" value="Genomic_DNA"/>
</dbReference>
<sequence>DLIAPSSLEVTIEDLNIDGLYANTIYVYAYPRYMETNWLSPVINFDVTLDISMFIYPIESMHILKVLKTKVGQMTSTIRMQEEKGQVRDPALETAFQDAEELRDKLVRGEEKFFQASVYITVYAHDRKTLAKVTKQLESLLGGKLILTKRAHLRMEQGFDSTAPLCLDEIAVGRNMNTGPLSTTFPFVSSDLSDDKGILYGLNRHNNSLVIFDRFSLENANSVVFAKSGAGKSYGVKLEILRSLMLNTDVIVIDPENEYKPLCDVVGGSYLDVSLNSQKRINPFDLPLPVGGGEDERPGDLLRANIITLIGLMNLMLGKLMPKEEALLDKALFETYALKGITMTTENPGQIPAPTMEDLYDVLTGMEGGNSLAIRLEQYTTGVFSGIFNKPTNIDLSAGLVVFSIRDLDDLMRPTAIYIILNYIWNRVRSKLKRRILVIDEAWSLMQHEDSARFLYGLVKRARKYYLGVTTITQDVEDFIKHDSGRSIITNSSMQFLMKQAPAAIETLGKIFNLTEGEKYYLLNSEVGEGIFFAGPRHVAVQVIASFNEDKIITTNPEELLKIKTEEEAKLTGGGAAPVGPGAR</sequence>
<dbReference type="Gene3D" id="1.10.8.730">
    <property type="match status" value="1"/>
</dbReference>
<dbReference type="PANTHER" id="PTHR30121">
    <property type="entry name" value="UNCHARACTERIZED PROTEIN YJGR-RELATED"/>
    <property type="match status" value="1"/>
</dbReference>
<dbReference type="Pfam" id="PF19044">
    <property type="entry name" value="P-loop_TraG"/>
    <property type="match status" value="2"/>
</dbReference>
<dbReference type="InterPro" id="IPR027417">
    <property type="entry name" value="P-loop_NTPase"/>
</dbReference>
<feature type="domain" description="TraG P-loop" evidence="1">
    <location>
        <begin position="377"/>
        <end position="524"/>
    </location>
</feature>
<dbReference type="InterPro" id="IPR043964">
    <property type="entry name" value="P-loop_TraG"/>
</dbReference>
<dbReference type="NCBIfam" id="NF045971">
    <property type="entry name" value="conju_CD1110"/>
    <property type="match status" value="1"/>
</dbReference>
<protein>
    <submittedName>
        <fullName evidence="2">Conjugal transfer protein TraC</fullName>
    </submittedName>
</protein>
<dbReference type="AlphaFoldDB" id="A0A1F4XHW4"/>
<name>A0A1F4XHW4_9BACT</name>
<dbReference type="CDD" id="cd01127">
    <property type="entry name" value="TrwB_TraG_TraD_VirD4"/>
    <property type="match status" value="1"/>
</dbReference>
<comment type="caution">
    <text evidence="2">The sequence shown here is derived from an EMBL/GenBank/DDBJ whole genome shotgun (WGS) entry which is preliminary data.</text>
</comment>
<feature type="non-terminal residue" evidence="2">
    <location>
        <position position="1"/>
    </location>
</feature>
<dbReference type="SUPFAM" id="SSF52540">
    <property type="entry name" value="P-loop containing nucleoside triphosphate hydrolases"/>
    <property type="match status" value="1"/>
</dbReference>
<evidence type="ECO:0000259" key="1">
    <source>
        <dbReference type="Pfam" id="PF19044"/>
    </source>
</evidence>